<dbReference type="NCBIfam" id="TIGR00254">
    <property type="entry name" value="GGDEF"/>
    <property type="match status" value="1"/>
</dbReference>
<dbReference type="Pfam" id="PF00563">
    <property type="entry name" value="EAL"/>
    <property type="match status" value="1"/>
</dbReference>
<keyword evidence="1" id="KW-0812">Transmembrane</keyword>
<dbReference type="Pfam" id="PF16448">
    <property type="entry name" value="LapD_MoxY_N"/>
    <property type="match status" value="1"/>
</dbReference>
<dbReference type="PROSITE" id="PS50883">
    <property type="entry name" value="EAL"/>
    <property type="match status" value="1"/>
</dbReference>
<feature type="domain" description="GGDEF" evidence="3">
    <location>
        <begin position="266"/>
        <end position="401"/>
    </location>
</feature>
<dbReference type="InterPro" id="IPR000160">
    <property type="entry name" value="GGDEF_dom"/>
</dbReference>
<organism evidence="4 5">
    <name type="scientific">Sulfuricurvum kujiense</name>
    <dbReference type="NCBI Taxonomy" id="148813"/>
    <lineage>
        <taxon>Bacteria</taxon>
        <taxon>Pseudomonadati</taxon>
        <taxon>Campylobacterota</taxon>
        <taxon>Epsilonproteobacteria</taxon>
        <taxon>Campylobacterales</taxon>
        <taxon>Sulfurimonadaceae</taxon>
        <taxon>Sulfuricurvum</taxon>
    </lineage>
</organism>
<dbReference type="InterPro" id="IPR001633">
    <property type="entry name" value="EAL_dom"/>
</dbReference>
<dbReference type="InterPro" id="IPR042461">
    <property type="entry name" value="LapD_MoxY_peri_C"/>
</dbReference>
<feature type="transmembrane region" description="Helical" evidence="1">
    <location>
        <begin position="152"/>
        <end position="173"/>
    </location>
</feature>
<evidence type="ECO:0000259" key="3">
    <source>
        <dbReference type="PROSITE" id="PS50887"/>
    </source>
</evidence>
<dbReference type="Pfam" id="PF00990">
    <property type="entry name" value="GGDEF"/>
    <property type="match status" value="1"/>
</dbReference>
<dbReference type="Proteomes" id="UP000228859">
    <property type="component" value="Unassembled WGS sequence"/>
</dbReference>
<reference evidence="4 5" key="1">
    <citation type="journal article" date="2017" name="Front. Microbiol.">
        <title>Comparative Genomic Analysis of the Class Epsilonproteobacteria and Proposed Reclassification to Epsilonbacteraeota (phyl. nov.).</title>
        <authorList>
            <person name="Waite D.W."/>
            <person name="Vanwonterghem I."/>
            <person name="Rinke C."/>
            <person name="Parks D.H."/>
            <person name="Zhang Y."/>
            <person name="Takai K."/>
            <person name="Sievert S.M."/>
            <person name="Simon J."/>
            <person name="Campbell B.J."/>
            <person name="Hanson T.E."/>
            <person name="Woyke T."/>
            <person name="Klotz M.G."/>
            <person name="Hugenholtz P."/>
        </authorList>
    </citation>
    <scope>NUCLEOTIDE SEQUENCE [LARGE SCALE GENOMIC DNA]</scope>
    <source>
        <strain evidence="4">UBA12443</strain>
    </source>
</reference>
<name>A0A2D3WKT8_9BACT</name>
<dbReference type="InterPro" id="IPR029787">
    <property type="entry name" value="Nucleotide_cyclase"/>
</dbReference>
<accession>A0A2D3WKT8</accession>
<feature type="domain" description="EAL" evidence="2">
    <location>
        <begin position="410"/>
        <end position="652"/>
    </location>
</feature>
<dbReference type="InterPro" id="IPR032244">
    <property type="entry name" value="LapD_MoxY_N"/>
</dbReference>
<dbReference type="InterPro" id="IPR050706">
    <property type="entry name" value="Cyclic-di-GMP_PDE-like"/>
</dbReference>
<dbReference type="InterPro" id="IPR043128">
    <property type="entry name" value="Rev_trsase/Diguanyl_cyclase"/>
</dbReference>
<proteinExistence type="predicted"/>
<dbReference type="SMART" id="SM00052">
    <property type="entry name" value="EAL"/>
    <property type="match status" value="1"/>
</dbReference>
<dbReference type="GO" id="GO:0071111">
    <property type="term" value="F:cyclic-guanylate-specific phosphodiesterase activity"/>
    <property type="evidence" value="ECO:0007669"/>
    <property type="project" value="InterPro"/>
</dbReference>
<keyword evidence="1" id="KW-0472">Membrane</keyword>
<dbReference type="RefSeq" id="WP_294893741.1">
    <property type="nucleotide sequence ID" value="NZ_DLUI01000091.1"/>
</dbReference>
<evidence type="ECO:0000256" key="1">
    <source>
        <dbReference type="SAM" id="Phobius"/>
    </source>
</evidence>
<dbReference type="Gene3D" id="3.30.110.200">
    <property type="match status" value="1"/>
</dbReference>
<dbReference type="InterPro" id="IPR035919">
    <property type="entry name" value="EAL_sf"/>
</dbReference>
<evidence type="ECO:0000313" key="4">
    <source>
        <dbReference type="EMBL" id="DAB38344.1"/>
    </source>
</evidence>
<dbReference type="CDD" id="cd01948">
    <property type="entry name" value="EAL"/>
    <property type="match status" value="1"/>
</dbReference>
<dbReference type="Gene3D" id="6.20.270.20">
    <property type="entry name" value="LapD/MoxY periplasmic domain"/>
    <property type="match status" value="1"/>
</dbReference>
<dbReference type="SUPFAM" id="SSF55073">
    <property type="entry name" value="Nucleotide cyclase"/>
    <property type="match status" value="1"/>
</dbReference>
<evidence type="ECO:0000313" key="5">
    <source>
        <dbReference type="Proteomes" id="UP000228859"/>
    </source>
</evidence>
<evidence type="ECO:0008006" key="6">
    <source>
        <dbReference type="Google" id="ProtNLM"/>
    </source>
</evidence>
<evidence type="ECO:0000259" key="2">
    <source>
        <dbReference type="PROSITE" id="PS50883"/>
    </source>
</evidence>
<protein>
    <recommendedName>
        <fullName evidence="6">Diguanylate cyclase/phosphodiesterase with extracellular sensor</fullName>
    </recommendedName>
</protein>
<dbReference type="SUPFAM" id="SSF141868">
    <property type="entry name" value="EAL domain-like"/>
    <property type="match status" value="1"/>
</dbReference>
<dbReference type="Gene3D" id="3.30.70.270">
    <property type="match status" value="1"/>
</dbReference>
<keyword evidence="1" id="KW-1133">Transmembrane helix</keyword>
<dbReference type="PANTHER" id="PTHR33121:SF79">
    <property type="entry name" value="CYCLIC DI-GMP PHOSPHODIESTERASE PDED-RELATED"/>
    <property type="match status" value="1"/>
</dbReference>
<dbReference type="PROSITE" id="PS50887">
    <property type="entry name" value="GGDEF"/>
    <property type="match status" value="1"/>
</dbReference>
<sequence length="652" mass="73976">MSLFKQLVIMLSLFLAVILVSVMVLNFRSATEFAQNQLYNDAKNTAHSLGLSLSKVADSSDTSSMETMINAIYDSGYYERIRLVDVDGKEVYTRENNVCVSDVPQWFIEMVPIYNACASSDIMIGWSRFGTLEVSAHTGNTYRQLYSTLIDLVQTFLMIALVVFLTLYMLLSVSLQSLKRIKKQAKSILDNEFIIEKKIPFTTEFRSVTTAMNAMVEKVKDIFERENETLLRYHELLYKDSETKLHNRRYLAAKLPDYLQSDASLSSGTYVMISLDEIDRLKREKGYERYNIVINALAEALNTHLGSFRHALIARLNESDFFVVLPACEIHSITPQIENIISKVAHVIVGIDGEILDYLLIGCGVGTYNENDTLKALFSRADHSVIQAKQCGKFVVEESQANDSALVLGRDEWREELLKSLEESRMLLAFQSVVEQRADALSVIHEEIFLRLLDREGTIHSAGYFIPVATSLGLIDTLDHYMIEKVLKHIKDHNPITPLALNLSGDFVKKYANIQWLREQLESFNRHNDLVLWFEVNNTIALNELEAVSAISAMVKRFGYRFGIDHFTIPEAGAHYLQTIRPDYVKANCAYLQDMMFDQDTGKSRESFNNVIRSLGISIIAINIEEAQDVEHLKALGIEQFQGSFIAPVALL</sequence>
<dbReference type="PANTHER" id="PTHR33121">
    <property type="entry name" value="CYCLIC DI-GMP PHOSPHODIESTERASE PDEF"/>
    <property type="match status" value="1"/>
</dbReference>
<dbReference type="SMART" id="SM00267">
    <property type="entry name" value="GGDEF"/>
    <property type="match status" value="1"/>
</dbReference>
<dbReference type="Gene3D" id="3.20.20.450">
    <property type="entry name" value="EAL domain"/>
    <property type="match status" value="1"/>
</dbReference>
<dbReference type="AlphaFoldDB" id="A0A2D3WKT8"/>
<comment type="caution">
    <text evidence="4">The sequence shown here is derived from an EMBL/GenBank/DDBJ whole genome shotgun (WGS) entry which is preliminary data.</text>
</comment>
<dbReference type="EMBL" id="DLUI01000091">
    <property type="protein sequence ID" value="DAB38344.1"/>
    <property type="molecule type" value="Genomic_DNA"/>
</dbReference>
<feature type="transmembrane region" description="Helical" evidence="1">
    <location>
        <begin position="7"/>
        <end position="27"/>
    </location>
</feature>
<gene>
    <name evidence="4" type="ORF">CFH83_06395</name>
</gene>